<dbReference type="SUPFAM" id="SSF52540">
    <property type="entry name" value="P-loop containing nucleoside triphosphate hydrolases"/>
    <property type="match status" value="1"/>
</dbReference>
<organism evidence="2 3">
    <name type="scientific">Veillonella atypica</name>
    <dbReference type="NCBI Taxonomy" id="39777"/>
    <lineage>
        <taxon>Bacteria</taxon>
        <taxon>Bacillati</taxon>
        <taxon>Bacillota</taxon>
        <taxon>Negativicutes</taxon>
        <taxon>Veillonellales</taxon>
        <taxon>Veillonellaceae</taxon>
        <taxon>Veillonella</taxon>
    </lineage>
</organism>
<dbReference type="RefSeq" id="WP_285418095.1">
    <property type="nucleotide sequence ID" value="NZ_JASORJ010000018.1"/>
</dbReference>
<dbReference type="EMBL" id="JASORJ010000018">
    <property type="protein sequence ID" value="MDK7357598.1"/>
    <property type="molecule type" value="Genomic_DNA"/>
</dbReference>
<comment type="caution">
    <text evidence="2">The sequence shown here is derived from an EMBL/GenBank/DDBJ whole genome shotgun (WGS) entry which is preliminary data.</text>
</comment>
<evidence type="ECO:0000313" key="3">
    <source>
        <dbReference type="Proteomes" id="UP001236274"/>
    </source>
</evidence>
<dbReference type="PANTHER" id="PTHR37291:SF1">
    <property type="entry name" value="TYPE IV METHYL-DIRECTED RESTRICTION ENZYME ECOKMCRB SUBUNIT"/>
    <property type="match status" value="1"/>
</dbReference>
<dbReference type="PANTHER" id="PTHR37291">
    <property type="entry name" value="5-METHYLCYTOSINE-SPECIFIC RESTRICTION ENZYME B"/>
    <property type="match status" value="1"/>
</dbReference>
<accession>A0AAJ1QAM0</accession>
<proteinExistence type="predicted"/>
<dbReference type="AlphaFoldDB" id="A0AAJ1QAM0"/>
<dbReference type="Proteomes" id="UP001236274">
    <property type="component" value="Unassembled WGS sequence"/>
</dbReference>
<dbReference type="Gene3D" id="3.40.50.300">
    <property type="entry name" value="P-loop containing nucleotide triphosphate hydrolases"/>
    <property type="match status" value="1"/>
</dbReference>
<name>A0AAJ1QAM0_9FIRM</name>
<reference evidence="2" key="1">
    <citation type="submission" date="2023-05" db="EMBL/GenBank/DDBJ databases">
        <title>Cataloging the Phylogenetic Diversity of Human Bladder Bacteria.</title>
        <authorList>
            <person name="Du J."/>
        </authorList>
    </citation>
    <scope>NUCLEOTIDE SEQUENCE</scope>
    <source>
        <strain evidence="2">UMB10101</strain>
    </source>
</reference>
<protein>
    <submittedName>
        <fullName evidence="2">AAA family ATPase</fullName>
    </submittedName>
</protein>
<evidence type="ECO:0000256" key="1">
    <source>
        <dbReference type="SAM" id="MobiDB-lite"/>
    </source>
</evidence>
<dbReference type="InterPro" id="IPR027417">
    <property type="entry name" value="P-loop_NTPase"/>
</dbReference>
<sequence length="626" mass="71713">MVYFDTLTAEEQVSYLIKPILEVLRQASTPLKTAEIRAEIIHLDTKIAEFANTEYTSKKTGNTYKKFTIKFGLALKELIVLGIVNRQNEDKTLVLTPEGRSLNLELLDVQKEIREKAQFYWREHRNKSQKQQSKEDDMNKEESRRICRAVSNSEVSDFSWYKMKVGDIVTYKYELVDDTYIGEFGLGYNVNGGETEKQPSSAVSCIFQVVDYTDVLDISENDTSKKGNASKQSIILRKVAVLRCVHVFNEPISKACLDDWLDGSGQINVRSRFICITDEKANIITKKIKELVPQLSDDIDNKNIILLDNKQKHPIQVMYYGAPGTGKSYRIASLIKESYPGYTEYDDNPYVFRTTIYRDYSYFDFVGNIMPVTKEGKVSYEFVPGIFTTALCTALRTQDRNIDVYLILEEMSRGDIASIFGDIFQLLDRNADGKSMYGINNKSIYEYLILNGVIKAGHKIIIPSNLHIIGTVNTSDQNVNVIDTAFKRRFDFKYIGVDPIPVNPIPVDGKDDEYVNNFDIKFTNSDTYEWVKLYQAINHIIIHDLGLAEDKQLGPFFLKDKRDNDANRDQVADKLLHYLWQDVERVSYTGASLFDDSIKSFSQLYSTFKNKKNILSESVKQAYGNL</sequence>
<feature type="region of interest" description="Disordered" evidence="1">
    <location>
        <begin position="124"/>
        <end position="143"/>
    </location>
</feature>
<evidence type="ECO:0000313" key="2">
    <source>
        <dbReference type="EMBL" id="MDK7357598.1"/>
    </source>
</evidence>
<gene>
    <name evidence="2" type="ORF">QP520_08170</name>
</gene>
<feature type="compositionally biased region" description="Basic and acidic residues" evidence="1">
    <location>
        <begin position="132"/>
        <end position="143"/>
    </location>
</feature>
<dbReference type="InterPro" id="IPR052934">
    <property type="entry name" value="Methyl-DNA_Rec/Restrict_Enz"/>
</dbReference>